<keyword evidence="5" id="KW-0235">DNA replication</keyword>
<dbReference type="AlphaFoldDB" id="A0A8K0DSP3"/>
<feature type="domain" description="DNA-directed DNA polymerase family B mitochondria/virus" evidence="10">
    <location>
        <begin position="162"/>
        <end position="286"/>
    </location>
</feature>
<dbReference type="InterPro" id="IPR012337">
    <property type="entry name" value="RNaseH-like_sf"/>
</dbReference>
<dbReference type="OrthoDB" id="1706475at2759"/>
<dbReference type="InterPro" id="IPR023211">
    <property type="entry name" value="DNA_pol_palm_dom_sf"/>
</dbReference>
<dbReference type="PANTHER" id="PTHR33568">
    <property type="entry name" value="DNA POLYMERASE"/>
    <property type="match status" value="1"/>
</dbReference>
<evidence type="ECO:0000313" key="12">
    <source>
        <dbReference type="Proteomes" id="UP000796880"/>
    </source>
</evidence>
<evidence type="ECO:0000256" key="2">
    <source>
        <dbReference type="ARBA" id="ARBA00012417"/>
    </source>
</evidence>
<gene>
    <name evidence="11" type="ORF">FNV43_RR24575</name>
</gene>
<dbReference type="SUPFAM" id="SSF53098">
    <property type="entry name" value="Ribonuclease H-like"/>
    <property type="match status" value="1"/>
</dbReference>
<comment type="similarity">
    <text evidence="1">Belongs to the DNA polymerase type-B family.</text>
</comment>
<keyword evidence="4" id="KW-0548">Nucleotidyltransferase</keyword>
<evidence type="ECO:0000256" key="4">
    <source>
        <dbReference type="ARBA" id="ARBA00022695"/>
    </source>
</evidence>
<evidence type="ECO:0000313" key="11">
    <source>
        <dbReference type="EMBL" id="KAF3433473.1"/>
    </source>
</evidence>
<dbReference type="SUPFAM" id="SSF56672">
    <property type="entry name" value="DNA/RNA polymerases"/>
    <property type="match status" value="1"/>
</dbReference>
<dbReference type="Gene3D" id="3.30.420.10">
    <property type="entry name" value="Ribonuclease H-like superfamily/Ribonuclease H"/>
    <property type="match status" value="1"/>
</dbReference>
<evidence type="ECO:0000256" key="5">
    <source>
        <dbReference type="ARBA" id="ARBA00022705"/>
    </source>
</evidence>
<evidence type="ECO:0000256" key="1">
    <source>
        <dbReference type="ARBA" id="ARBA00005755"/>
    </source>
</evidence>
<dbReference type="PROSITE" id="PS00116">
    <property type="entry name" value="DNA_POLYMERASE_B"/>
    <property type="match status" value="1"/>
</dbReference>
<keyword evidence="12" id="KW-1185">Reference proteome</keyword>
<comment type="catalytic activity">
    <reaction evidence="8">
        <text>DNA(n) + a 2'-deoxyribonucleoside 5'-triphosphate = DNA(n+1) + diphosphate</text>
        <dbReference type="Rhea" id="RHEA:22508"/>
        <dbReference type="Rhea" id="RHEA-COMP:17339"/>
        <dbReference type="Rhea" id="RHEA-COMP:17340"/>
        <dbReference type="ChEBI" id="CHEBI:33019"/>
        <dbReference type="ChEBI" id="CHEBI:61560"/>
        <dbReference type="ChEBI" id="CHEBI:173112"/>
        <dbReference type="EC" id="2.7.7.7"/>
    </reaction>
</comment>
<sequence length="904" mass="103606">MPLLRCCDCDLIVFAVMRLLIKYAYTTESDYGKFTICYAMKIPAGDVSFTISNSITFRVDGKDFPVYTLIDQLVKKKAEDYNDAELTNIETFILNNVHVPYAVGFLVVRPGDDLSPKSKAGNGIETYFNEDYPDIVFETFEERSNEMLFDFIECLVVVVRQNPSIQTVYFHNFSQFNGVLLLKYLATNGEKYTIKPLMRNHMLYELVVYLDNKLLFRLRDSLTLLTGSLNNLARNLCTQLGFKGSVPHDEVQVSNLKNLRTQLLEYVKQDIRLLGGVMLKAQEIYWTQNEDTFIHRGYYGGHADAYKPYGKNLYYYYVNSLYPHIMRSYPMPGGKLVWLGNLEGQDLDNLFGFIEAYIVCPRNTTRPSLPYRDDKNQTLHFPTGYLFEKMPSRFGGFVSSLFKKRQEAKRTGNNAMSYVYKILMNSLYGRFGINPKSTITEICDLDRYLVKKNDFIFGDKLNKHYYIVSYLSNTKLVPDSEWSPPRMSAVQLAAAITACTRIHMYPYISRDDSYYTDTDSVILSNPLPEEVVSSTVLGKFKLEYIAKKGIFLAPKSYYILTQEGDKIIKHNGLAKSLERLNITKKETLVNLGIRISNKREPVFDNDLWMDTVPLDVTYFACQERRIRTYEVRRLQELNEINKEHIAQKDRIISDLESKIAILTSERELENHQSKLNSIKNPSQDKSKLGKSQSHSAHKADDPKKPTYKQPPKAKLDRFMLWRASAKASFGLALSGTIHYTLKIAKVNKVQCEGFTLRPFNQLGLLSSFEHDSGEGLVHLTQDRRTKCPTIQKSLKSLSSSSARIEVSKGHYATPRCYHLNSFVRGEYNVSTTTPASPVESIASGEPKAFYAVHQLSEPQELFSHQKLKQQNREKDQSLSLRAFQLNLAVVVLPLFPTELKICIH</sequence>
<evidence type="ECO:0000256" key="6">
    <source>
        <dbReference type="ARBA" id="ARBA00022932"/>
    </source>
</evidence>
<name>A0A8K0DSP3_9ROSA</name>
<feature type="domain" description="DNA-directed DNA polymerase family B mitochondria/virus" evidence="10">
    <location>
        <begin position="384"/>
        <end position="512"/>
    </location>
</feature>
<keyword evidence="3" id="KW-0808">Transferase</keyword>
<dbReference type="InterPro" id="IPR004868">
    <property type="entry name" value="DNA-dir_DNA_pol_B_mt/vir"/>
</dbReference>
<protein>
    <recommendedName>
        <fullName evidence="2">DNA-directed DNA polymerase</fullName>
        <ecNumber evidence="2">2.7.7.7</ecNumber>
    </recommendedName>
</protein>
<dbReference type="EMBL" id="VOIH02000011">
    <property type="protein sequence ID" value="KAF3433473.1"/>
    <property type="molecule type" value="Genomic_DNA"/>
</dbReference>
<accession>A0A8K0DSP3</accession>
<dbReference type="Pfam" id="PF03175">
    <property type="entry name" value="DNA_pol_B_2"/>
    <property type="match status" value="2"/>
</dbReference>
<comment type="caution">
    <text evidence="11">The sequence shown here is derived from an EMBL/GenBank/DDBJ whole genome shotgun (WGS) entry which is preliminary data.</text>
</comment>
<evidence type="ECO:0000256" key="9">
    <source>
        <dbReference type="SAM" id="MobiDB-lite"/>
    </source>
</evidence>
<dbReference type="InterPro" id="IPR043502">
    <property type="entry name" value="DNA/RNA_pol_sf"/>
</dbReference>
<proteinExistence type="inferred from homology"/>
<keyword evidence="7" id="KW-0238">DNA-binding</keyword>
<keyword evidence="6" id="KW-0239">DNA-directed DNA polymerase</keyword>
<evidence type="ECO:0000256" key="3">
    <source>
        <dbReference type="ARBA" id="ARBA00022679"/>
    </source>
</evidence>
<dbReference type="InterPro" id="IPR017964">
    <property type="entry name" value="DNA-dir_DNA_pol_B_CS"/>
</dbReference>
<evidence type="ECO:0000256" key="8">
    <source>
        <dbReference type="ARBA" id="ARBA00049244"/>
    </source>
</evidence>
<dbReference type="GO" id="GO:0003677">
    <property type="term" value="F:DNA binding"/>
    <property type="evidence" value="ECO:0007669"/>
    <property type="project" value="UniProtKB-KW"/>
</dbReference>
<evidence type="ECO:0000259" key="10">
    <source>
        <dbReference type="Pfam" id="PF03175"/>
    </source>
</evidence>
<reference evidence="11" key="1">
    <citation type="submission" date="2020-03" db="EMBL/GenBank/DDBJ databases">
        <title>A high-quality chromosome-level genome assembly of a woody plant with both climbing and erect habits, Rhamnella rubrinervis.</title>
        <authorList>
            <person name="Lu Z."/>
            <person name="Yang Y."/>
            <person name="Zhu X."/>
            <person name="Sun Y."/>
        </authorList>
    </citation>
    <scope>NUCLEOTIDE SEQUENCE</scope>
    <source>
        <strain evidence="11">BYM</strain>
        <tissue evidence="11">Leaf</tissue>
    </source>
</reference>
<organism evidence="11 12">
    <name type="scientific">Rhamnella rubrinervis</name>
    <dbReference type="NCBI Taxonomy" id="2594499"/>
    <lineage>
        <taxon>Eukaryota</taxon>
        <taxon>Viridiplantae</taxon>
        <taxon>Streptophyta</taxon>
        <taxon>Embryophyta</taxon>
        <taxon>Tracheophyta</taxon>
        <taxon>Spermatophyta</taxon>
        <taxon>Magnoliopsida</taxon>
        <taxon>eudicotyledons</taxon>
        <taxon>Gunneridae</taxon>
        <taxon>Pentapetalae</taxon>
        <taxon>rosids</taxon>
        <taxon>fabids</taxon>
        <taxon>Rosales</taxon>
        <taxon>Rhamnaceae</taxon>
        <taxon>rhamnoid group</taxon>
        <taxon>Rhamneae</taxon>
        <taxon>Rhamnella</taxon>
    </lineage>
</organism>
<dbReference type="Proteomes" id="UP000796880">
    <property type="component" value="Unassembled WGS sequence"/>
</dbReference>
<dbReference type="Gene3D" id="3.90.1600.10">
    <property type="entry name" value="Palm domain of DNA polymerase"/>
    <property type="match status" value="2"/>
</dbReference>
<dbReference type="GO" id="GO:0000166">
    <property type="term" value="F:nucleotide binding"/>
    <property type="evidence" value="ECO:0007669"/>
    <property type="project" value="InterPro"/>
</dbReference>
<dbReference type="InterPro" id="IPR036397">
    <property type="entry name" value="RNaseH_sf"/>
</dbReference>
<dbReference type="EC" id="2.7.7.7" evidence="2"/>
<feature type="region of interest" description="Disordered" evidence="9">
    <location>
        <begin position="670"/>
        <end position="710"/>
    </location>
</feature>
<dbReference type="GO" id="GO:0003887">
    <property type="term" value="F:DNA-directed DNA polymerase activity"/>
    <property type="evidence" value="ECO:0007669"/>
    <property type="project" value="UniProtKB-KW"/>
</dbReference>
<dbReference type="GO" id="GO:0006260">
    <property type="term" value="P:DNA replication"/>
    <property type="evidence" value="ECO:0007669"/>
    <property type="project" value="UniProtKB-KW"/>
</dbReference>
<dbReference type="Gene3D" id="1.10.287.690">
    <property type="entry name" value="Helix hairpin bin"/>
    <property type="match status" value="1"/>
</dbReference>
<evidence type="ECO:0000256" key="7">
    <source>
        <dbReference type="ARBA" id="ARBA00023125"/>
    </source>
</evidence>
<dbReference type="PANTHER" id="PTHR33568:SF3">
    <property type="entry name" value="DNA-DIRECTED DNA POLYMERASE"/>
    <property type="match status" value="1"/>
</dbReference>